<keyword evidence="2" id="KW-1185">Reference proteome</keyword>
<evidence type="ECO:0000313" key="2">
    <source>
        <dbReference type="Proteomes" id="UP000694844"/>
    </source>
</evidence>
<proteinExistence type="predicted"/>
<accession>A0A8B8AWE5</accession>
<reference evidence="3" key="1">
    <citation type="submission" date="2025-08" db="UniProtKB">
        <authorList>
            <consortium name="RefSeq"/>
        </authorList>
    </citation>
    <scope>IDENTIFICATION</scope>
    <source>
        <tissue evidence="3">Whole sample</tissue>
    </source>
</reference>
<dbReference type="SUPFAM" id="SSF56399">
    <property type="entry name" value="ADP-ribosylation"/>
    <property type="match status" value="1"/>
</dbReference>
<dbReference type="KEGG" id="cvn:111105142"/>
<gene>
    <name evidence="3" type="primary">LOC111105142</name>
</gene>
<keyword evidence="1" id="KW-1133">Transmembrane helix</keyword>
<dbReference type="RefSeq" id="XP_022295023.1">
    <property type="nucleotide sequence ID" value="XM_022439315.1"/>
</dbReference>
<keyword evidence="1" id="KW-0472">Membrane</keyword>
<dbReference type="Proteomes" id="UP000694844">
    <property type="component" value="Chromosome 7"/>
</dbReference>
<dbReference type="Gene3D" id="3.90.176.10">
    <property type="entry name" value="Toxin ADP-ribosyltransferase, Chain A, domain 1"/>
    <property type="match status" value="1"/>
</dbReference>
<dbReference type="GeneID" id="111105142"/>
<feature type="transmembrane region" description="Helical" evidence="1">
    <location>
        <begin position="23"/>
        <end position="43"/>
    </location>
</feature>
<evidence type="ECO:0000256" key="1">
    <source>
        <dbReference type="SAM" id="Phobius"/>
    </source>
</evidence>
<protein>
    <submittedName>
        <fullName evidence="3">Uncharacterized protein LOC111105142</fullName>
    </submittedName>
</protein>
<name>A0A8B8AWE5_CRAVI</name>
<organism evidence="2 3">
    <name type="scientific">Crassostrea virginica</name>
    <name type="common">Eastern oyster</name>
    <dbReference type="NCBI Taxonomy" id="6565"/>
    <lineage>
        <taxon>Eukaryota</taxon>
        <taxon>Metazoa</taxon>
        <taxon>Spiralia</taxon>
        <taxon>Lophotrochozoa</taxon>
        <taxon>Mollusca</taxon>
        <taxon>Bivalvia</taxon>
        <taxon>Autobranchia</taxon>
        <taxon>Pteriomorphia</taxon>
        <taxon>Ostreida</taxon>
        <taxon>Ostreoidea</taxon>
        <taxon>Ostreidae</taxon>
        <taxon>Crassostrea</taxon>
    </lineage>
</organism>
<dbReference type="PROSITE" id="PS51996">
    <property type="entry name" value="TR_MART"/>
    <property type="match status" value="1"/>
</dbReference>
<keyword evidence="1" id="KW-0812">Transmembrane</keyword>
<dbReference type="AlphaFoldDB" id="A0A8B8AWE5"/>
<sequence length="349" mass="39894">MTGSQCSTYQINTPTMKFEVHCVYLFTLLLVVIVPALTLHESLNRHKHSRQKRDDVEDLKCKQDILKNGMSLINYGIEKITSRTAYLQGGFFESLRLVFNEMQRNKSAVEMIIKAGLQQSFLDAYNSLDEEIKKTKSLESALICLYTKDTTSSALYNSVNEALRGHKCTSKTLTKEDQDQAAYTTALLATLLYWQDVKEYSDVTYRMFSVDPRIVNVYEQYSKGSSVVYPALTSSSSDRSIPFNFAEDLPKENILLVMDNLQPSSLRPRDISGISLYPFEKECLYPFLAEFKVMSIPVEKNERIHAKNISSYEIKLQLVGDDYILDKKSPVHGSINLCFIAMFISLRYM</sequence>
<evidence type="ECO:0000313" key="3">
    <source>
        <dbReference type="RefSeq" id="XP_022295023.1"/>
    </source>
</evidence>